<dbReference type="InterPro" id="IPR005950">
    <property type="entry name" value="ModA"/>
</dbReference>
<dbReference type="EMBL" id="DXDX01000216">
    <property type="protein sequence ID" value="HIY22594.1"/>
    <property type="molecule type" value="Genomic_DNA"/>
</dbReference>
<dbReference type="NCBIfam" id="TIGR01256">
    <property type="entry name" value="modA"/>
    <property type="match status" value="1"/>
</dbReference>
<organism evidence="7 8">
    <name type="scientific">Candidatus Flavonifractor merdigallinarum</name>
    <dbReference type="NCBI Taxonomy" id="2838589"/>
    <lineage>
        <taxon>Bacteria</taxon>
        <taxon>Bacillati</taxon>
        <taxon>Bacillota</taxon>
        <taxon>Clostridia</taxon>
        <taxon>Eubacteriales</taxon>
        <taxon>Oscillospiraceae</taxon>
        <taxon>Flavonifractor</taxon>
    </lineage>
</organism>
<reference evidence="7" key="1">
    <citation type="journal article" date="2021" name="PeerJ">
        <title>Extensive microbial diversity within the chicken gut microbiome revealed by metagenomics and culture.</title>
        <authorList>
            <person name="Gilroy R."/>
            <person name="Ravi A."/>
            <person name="Getino M."/>
            <person name="Pursley I."/>
            <person name="Horton D.L."/>
            <person name="Alikhan N.F."/>
            <person name="Baker D."/>
            <person name="Gharbi K."/>
            <person name="Hall N."/>
            <person name="Watson M."/>
            <person name="Adriaenssens E.M."/>
            <person name="Foster-Nyarko E."/>
            <person name="Jarju S."/>
            <person name="Secka A."/>
            <person name="Antonio M."/>
            <person name="Oren A."/>
            <person name="Chaudhuri R.R."/>
            <person name="La Ragione R."/>
            <person name="Hildebrand F."/>
            <person name="Pallen M.J."/>
        </authorList>
    </citation>
    <scope>NUCLEOTIDE SEQUENCE</scope>
    <source>
        <strain evidence="7">ChiBcec16_6824</strain>
    </source>
</reference>
<dbReference type="SUPFAM" id="SSF53850">
    <property type="entry name" value="Periplasmic binding protein-like II"/>
    <property type="match status" value="1"/>
</dbReference>
<dbReference type="Pfam" id="PF13531">
    <property type="entry name" value="SBP_bac_11"/>
    <property type="match status" value="1"/>
</dbReference>
<feature type="binding site" evidence="4">
    <location>
        <position position="58"/>
    </location>
    <ligand>
        <name>molybdate</name>
        <dbReference type="ChEBI" id="CHEBI:36264"/>
    </ligand>
</feature>
<feature type="compositionally biased region" description="Low complexity" evidence="5">
    <location>
        <begin position="24"/>
        <end position="38"/>
    </location>
</feature>
<evidence type="ECO:0000256" key="3">
    <source>
        <dbReference type="ARBA" id="ARBA00022729"/>
    </source>
</evidence>
<dbReference type="GO" id="GO:0030973">
    <property type="term" value="F:molybdate ion binding"/>
    <property type="evidence" value="ECO:0007669"/>
    <property type="project" value="TreeGrafter"/>
</dbReference>
<feature type="chain" id="PRO_5038822926" evidence="6">
    <location>
        <begin position="22"/>
        <end position="292"/>
    </location>
</feature>
<keyword evidence="4" id="KW-0500">Molybdenum</keyword>
<evidence type="ECO:0000313" key="8">
    <source>
        <dbReference type="Proteomes" id="UP000823868"/>
    </source>
</evidence>
<dbReference type="PIRSF" id="PIRSF004846">
    <property type="entry name" value="ModA"/>
    <property type="match status" value="1"/>
</dbReference>
<evidence type="ECO:0000256" key="5">
    <source>
        <dbReference type="SAM" id="MobiDB-lite"/>
    </source>
</evidence>
<feature type="region of interest" description="Disordered" evidence="5">
    <location>
        <begin position="24"/>
        <end position="43"/>
    </location>
</feature>
<protein>
    <submittedName>
        <fullName evidence="7">Molybdate ABC transporter substrate-binding protein</fullName>
    </submittedName>
</protein>
<dbReference type="PANTHER" id="PTHR30632:SF0">
    <property type="entry name" value="SULFATE-BINDING PROTEIN"/>
    <property type="match status" value="1"/>
</dbReference>
<gene>
    <name evidence="7" type="primary">modA</name>
    <name evidence="7" type="ORF">H9841_11930</name>
</gene>
<proteinExistence type="inferred from homology"/>
<dbReference type="InterPro" id="IPR050682">
    <property type="entry name" value="ModA/WtpA"/>
</dbReference>
<comment type="similarity">
    <text evidence="1">Belongs to the bacterial solute-binding protein ModA family.</text>
</comment>
<sequence length="292" mass="30534">MKKMLSLALALSLGVSLTACGGTASQPSQAPASQQPSPTISAESGGEAVELTVFAAASMEATLTEIADLYKEVEPNVTLTFTFDSSGTLKTQIEEGAPCDIFISAAQKQMNQLDSADTTGTNEGGLDFVYSDTRINLVENKVVLAVPDDNLKDIQSFQDLATDKLSLLCLGNDDVPVGAYSLQILDTLGIDIAGLEADGKVTYASNVSEVANQVKEGAVDCGIIYATDAFTYKLNVVDQATADMCDQVIYPAAVMKSGTEGSKDAAQAFLDYLHTDADAVAVLEGVGFTVLN</sequence>
<reference evidence="7" key="2">
    <citation type="submission" date="2021-04" db="EMBL/GenBank/DDBJ databases">
        <authorList>
            <person name="Gilroy R."/>
        </authorList>
    </citation>
    <scope>NUCLEOTIDE SEQUENCE</scope>
    <source>
        <strain evidence="7">ChiBcec16_6824</strain>
    </source>
</reference>
<keyword evidence="3 6" id="KW-0732">Signal</keyword>
<keyword evidence="2 4" id="KW-0479">Metal-binding</keyword>
<comment type="caution">
    <text evidence="7">The sequence shown here is derived from an EMBL/GenBank/DDBJ whole genome shotgun (WGS) entry which is preliminary data.</text>
</comment>
<dbReference type="GO" id="GO:0015689">
    <property type="term" value="P:molybdate ion transport"/>
    <property type="evidence" value="ECO:0007669"/>
    <property type="project" value="InterPro"/>
</dbReference>
<feature type="binding site" evidence="4">
    <location>
        <position position="86"/>
    </location>
    <ligand>
        <name>molybdate</name>
        <dbReference type="ChEBI" id="CHEBI:36264"/>
    </ligand>
</feature>
<dbReference type="Proteomes" id="UP000823868">
    <property type="component" value="Unassembled WGS sequence"/>
</dbReference>
<accession>A0A9D2BZX0</accession>
<feature type="binding site" evidence="4">
    <location>
        <position position="225"/>
    </location>
    <ligand>
        <name>molybdate</name>
        <dbReference type="ChEBI" id="CHEBI:36264"/>
    </ligand>
</feature>
<dbReference type="GO" id="GO:0046872">
    <property type="term" value="F:metal ion binding"/>
    <property type="evidence" value="ECO:0007669"/>
    <property type="project" value="UniProtKB-KW"/>
</dbReference>
<name>A0A9D2BZX0_9FIRM</name>
<dbReference type="AlphaFoldDB" id="A0A9D2BZX0"/>
<evidence type="ECO:0000256" key="2">
    <source>
        <dbReference type="ARBA" id="ARBA00022723"/>
    </source>
</evidence>
<dbReference type="Gene3D" id="3.40.190.10">
    <property type="entry name" value="Periplasmic binding protein-like II"/>
    <property type="match status" value="2"/>
</dbReference>
<dbReference type="PROSITE" id="PS51257">
    <property type="entry name" value="PROKAR_LIPOPROTEIN"/>
    <property type="match status" value="1"/>
</dbReference>
<evidence type="ECO:0000313" key="7">
    <source>
        <dbReference type="EMBL" id="HIY22594.1"/>
    </source>
</evidence>
<feature type="binding site" evidence="4">
    <location>
        <position position="207"/>
    </location>
    <ligand>
        <name>molybdate</name>
        <dbReference type="ChEBI" id="CHEBI:36264"/>
    </ligand>
</feature>
<evidence type="ECO:0000256" key="6">
    <source>
        <dbReference type="SAM" id="SignalP"/>
    </source>
</evidence>
<evidence type="ECO:0000256" key="1">
    <source>
        <dbReference type="ARBA" id="ARBA00009175"/>
    </source>
</evidence>
<feature type="signal peptide" evidence="6">
    <location>
        <begin position="1"/>
        <end position="21"/>
    </location>
</feature>
<evidence type="ECO:0000256" key="4">
    <source>
        <dbReference type="PIRSR" id="PIRSR004846-1"/>
    </source>
</evidence>
<dbReference type="PANTHER" id="PTHR30632">
    <property type="entry name" value="MOLYBDATE-BINDING PERIPLASMIC PROTEIN"/>
    <property type="match status" value="1"/>
</dbReference>